<evidence type="ECO:0000313" key="13">
    <source>
        <dbReference type="Proteomes" id="UP001157006"/>
    </source>
</evidence>
<comment type="subcellular location">
    <subcellularLocation>
        <location evidence="1">Cell membrane</location>
        <topology evidence="1">Lipid-anchor</topology>
        <topology evidence="1">GPI-anchor</topology>
    </subcellularLocation>
</comment>
<evidence type="ECO:0000259" key="11">
    <source>
        <dbReference type="PROSITE" id="PS51485"/>
    </source>
</evidence>
<keyword evidence="13" id="KW-1185">Reference proteome</keyword>
<evidence type="ECO:0000256" key="10">
    <source>
        <dbReference type="SAM" id="SignalP"/>
    </source>
</evidence>
<evidence type="ECO:0000256" key="9">
    <source>
        <dbReference type="ARBA" id="ARBA00035011"/>
    </source>
</evidence>
<dbReference type="AlphaFoldDB" id="A0AAV0ZN17"/>
<protein>
    <recommendedName>
        <fullName evidence="11">Phytocyanin domain-containing protein</fullName>
    </recommendedName>
</protein>
<keyword evidence="5" id="KW-0472">Membrane</keyword>
<dbReference type="GO" id="GO:0005886">
    <property type="term" value="C:plasma membrane"/>
    <property type="evidence" value="ECO:0007669"/>
    <property type="project" value="UniProtKB-SubCell"/>
</dbReference>
<dbReference type="CDD" id="cd11019">
    <property type="entry name" value="OsENODL1_like"/>
    <property type="match status" value="1"/>
</dbReference>
<name>A0AAV0ZN17_VICFA</name>
<evidence type="ECO:0000256" key="1">
    <source>
        <dbReference type="ARBA" id="ARBA00004609"/>
    </source>
</evidence>
<sequence>MAVSSSFSLFILFLVFAFAATAPMGKDYIVGGKPDAWKVPSSESECDSLNKWAEGVRFNVEDHLIFTYEAGKDSVFEVSKENYVSCNTSSAIKKYNDGKTKVRFDFSGPYYFISGEKGHCEKGEKVTVVVISQRSIVSPSPSASPASAPVAPVQGPAVAPSPKSSANVLQGGGVLMAMGVVVAAMCFF</sequence>
<feature type="domain" description="Phytocyanin" evidence="11">
    <location>
        <begin position="26"/>
        <end position="132"/>
    </location>
</feature>
<evidence type="ECO:0000256" key="8">
    <source>
        <dbReference type="ARBA" id="ARBA00023288"/>
    </source>
</evidence>
<evidence type="ECO:0000256" key="7">
    <source>
        <dbReference type="ARBA" id="ARBA00023180"/>
    </source>
</evidence>
<dbReference type="InterPro" id="IPR041846">
    <property type="entry name" value="ENL_dom"/>
</dbReference>
<dbReference type="EMBL" id="OX451737">
    <property type="protein sequence ID" value="CAI8599624.1"/>
    <property type="molecule type" value="Genomic_DNA"/>
</dbReference>
<feature type="signal peptide" evidence="10">
    <location>
        <begin position="1"/>
        <end position="21"/>
    </location>
</feature>
<evidence type="ECO:0000256" key="6">
    <source>
        <dbReference type="ARBA" id="ARBA00023157"/>
    </source>
</evidence>
<dbReference type="PROSITE" id="PS51485">
    <property type="entry name" value="PHYTOCYANIN"/>
    <property type="match status" value="1"/>
</dbReference>
<dbReference type="InterPro" id="IPR003245">
    <property type="entry name" value="Phytocyanin_dom"/>
</dbReference>
<dbReference type="InterPro" id="IPR008972">
    <property type="entry name" value="Cupredoxin"/>
</dbReference>
<dbReference type="Pfam" id="PF02298">
    <property type="entry name" value="Cu_bind_like"/>
    <property type="match status" value="1"/>
</dbReference>
<accession>A0AAV0ZN17</accession>
<gene>
    <name evidence="12" type="ORF">VFH_II183720</name>
</gene>
<evidence type="ECO:0000256" key="5">
    <source>
        <dbReference type="ARBA" id="ARBA00023136"/>
    </source>
</evidence>
<feature type="chain" id="PRO_5043751546" description="Phytocyanin domain-containing protein" evidence="10">
    <location>
        <begin position="22"/>
        <end position="188"/>
    </location>
</feature>
<evidence type="ECO:0000256" key="2">
    <source>
        <dbReference type="ARBA" id="ARBA00022475"/>
    </source>
</evidence>
<keyword evidence="7" id="KW-0325">Glycoprotein</keyword>
<organism evidence="12 13">
    <name type="scientific">Vicia faba</name>
    <name type="common">Broad bean</name>
    <name type="synonym">Faba vulgaris</name>
    <dbReference type="NCBI Taxonomy" id="3906"/>
    <lineage>
        <taxon>Eukaryota</taxon>
        <taxon>Viridiplantae</taxon>
        <taxon>Streptophyta</taxon>
        <taxon>Embryophyta</taxon>
        <taxon>Tracheophyta</taxon>
        <taxon>Spermatophyta</taxon>
        <taxon>Magnoliopsida</taxon>
        <taxon>eudicotyledons</taxon>
        <taxon>Gunneridae</taxon>
        <taxon>Pentapetalae</taxon>
        <taxon>rosids</taxon>
        <taxon>fabids</taxon>
        <taxon>Fabales</taxon>
        <taxon>Fabaceae</taxon>
        <taxon>Papilionoideae</taxon>
        <taxon>50 kb inversion clade</taxon>
        <taxon>NPAAA clade</taxon>
        <taxon>Hologalegina</taxon>
        <taxon>IRL clade</taxon>
        <taxon>Fabeae</taxon>
        <taxon>Vicia</taxon>
    </lineage>
</organism>
<keyword evidence="6" id="KW-1015">Disulfide bond</keyword>
<evidence type="ECO:0000256" key="3">
    <source>
        <dbReference type="ARBA" id="ARBA00022622"/>
    </source>
</evidence>
<dbReference type="PANTHER" id="PTHR33021">
    <property type="entry name" value="BLUE COPPER PROTEIN"/>
    <property type="match status" value="1"/>
</dbReference>
<dbReference type="InterPro" id="IPR039391">
    <property type="entry name" value="Phytocyanin-like"/>
</dbReference>
<dbReference type="SUPFAM" id="SSF49503">
    <property type="entry name" value="Cupredoxins"/>
    <property type="match status" value="1"/>
</dbReference>
<reference evidence="12 13" key="1">
    <citation type="submission" date="2023-01" db="EMBL/GenBank/DDBJ databases">
        <authorList>
            <person name="Kreplak J."/>
        </authorList>
    </citation>
    <scope>NUCLEOTIDE SEQUENCE [LARGE SCALE GENOMIC DNA]</scope>
</reference>
<dbReference type="Proteomes" id="UP001157006">
    <property type="component" value="Chromosome 2"/>
</dbReference>
<keyword evidence="8" id="KW-0449">Lipoprotein</keyword>
<dbReference type="FunFam" id="2.60.40.420:FF:000010">
    <property type="entry name" value="Early nodulin-like protein 1"/>
    <property type="match status" value="1"/>
</dbReference>
<keyword evidence="4 10" id="KW-0732">Signal</keyword>
<evidence type="ECO:0000313" key="12">
    <source>
        <dbReference type="EMBL" id="CAI8599624.1"/>
    </source>
</evidence>
<dbReference type="PANTHER" id="PTHR33021:SF197">
    <property type="entry name" value="EARLY NODULIN-LIKE PROTEIN 13"/>
    <property type="match status" value="1"/>
</dbReference>
<proteinExistence type="inferred from homology"/>
<evidence type="ECO:0000256" key="4">
    <source>
        <dbReference type="ARBA" id="ARBA00022729"/>
    </source>
</evidence>
<dbReference type="GO" id="GO:0009055">
    <property type="term" value="F:electron transfer activity"/>
    <property type="evidence" value="ECO:0007669"/>
    <property type="project" value="InterPro"/>
</dbReference>
<keyword evidence="2" id="KW-1003">Cell membrane</keyword>
<keyword evidence="3" id="KW-0336">GPI-anchor</keyword>
<dbReference type="GO" id="GO:0098552">
    <property type="term" value="C:side of membrane"/>
    <property type="evidence" value="ECO:0007669"/>
    <property type="project" value="UniProtKB-KW"/>
</dbReference>
<dbReference type="Gene3D" id="2.60.40.420">
    <property type="entry name" value="Cupredoxins - blue copper proteins"/>
    <property type="match status" value="1"/>
</dbReference>
<comment type="similarity">
    <text evidence="9">Belongs to the early nodulin-like (ENODL) family.</text>
</comment>